<dbReference type="PANTHER" id="PTHR13369">
    <property type="match status" value="1"/>
</dbReference>
<dbReference type="CDD" id="cd02440">
    <property type="entry name" value="AdoMet_MTases"/>
    <property type="match status" value="1"/>
</dbReference>
<dbReference type="Proteomes" id="UP000012073">
    <property type="component" value="Unassembled WGS sequence"/>
</dbReference>
<dbReference type="InterPro" id="IPR036867">
    <property type="entry name" value="R3H_dom_sf"/>
</dbReference>
<dbReference type="GeneID" id="17318345"/>
<dbReference type="PROSITE" id="PS51061">
    <property type="entry name" value="R3H"/>
    <property type="match status" value="1"/>
</dbReference>
<dbReference type="SUPFAM" id="SSF53335">
    <property type="entry name" value="S-adenosyl-L-methionine-dependent methyltransferases"/>
    <property type="match status" value="1"/>
</dbReference>
<name>R7QSE9_CHOCR</name>
<dbReference type="CDD" id="cd02325">
    <property type="entry name" value="R3H"/>
    <property type="match status" value="1"/>
</dbReference>
<evidence type="ECO:0000313" key="4">
    <source>
        <dbReference type="Proteomes" id="UP000012073"/>
    </source>
</evidence>
<dbReference type="Gene3D" id="3.30.1370.50">
    <property type="entry name" value="R3H-like domain"/>
    <property type="match status" value="1"/>
</dbReference>
<dbReference type="GO" id="GO:0005737">
    <property type="term" value="C:cytoplasm"/>
    <property type="evidence" value="ECO:0007669"/>
    <property type="project" value="TreeGrafter"/>
</dbReference>
<dbReference type="Pfam" id="PF13679">
    <property type="entry name" value="Methyltransf_32"/>
    <property type="match status" value="1"/>
</dbReference>
<evidence type="ECO:0000256" key="1">
    <source>
        <dbReference type="SAM" id="MobiDB-lite"/>
    </source>
</evidence>
<dbReference type="AlphaFoldDB" id="R7QSE9"/>
<organism evidence="3 4">
    <name type="scientific">Chondrus crispus</name>
    <name type="common">Carrageen Irish moss</name>
    <name type="synonym">Polymorpha crispa</name>
    <dbReference type="NCBI Taxonomy" id="2769"/>
    <lineage>
        <taxon>Eukaryota</taxon>
        <taxon>Rhodophyta</taxon>
        <taxon>Florideophyceae</taxon>
        <taxon>Rhodymeniophycidae</taxon>
        <taxon>Gigartinales</taxon>
        <taxon>Gigartinaceae</taxon>
        <taxon>Chondrus</taxon>
    </lineage>
</organism>
<dbReference type="EMBL" id="HG002154">
    <property type="protein sequence ID" value="CDF40315.1"/>
    <property type="molecule type" value="Genomic_DNA"/>
</dbReference>
<dbReference type="InterPro" id="IPR025714">
    <property type="entry name" value="Methyltranfer_dom"/>
</dbReference>
<feature type="domain" description="R3H" evidence="2">
    <location>
        <begin position="399"/>
        <end position="464"/>
    </location>
</feature>
<dbReference type="InterPro" id="IPR029063">
    <property type="entry name" value="SAM-dependent_MTases_sf"/>
</dbReference>
<dbReference type="Gene3D" id="3.40.50.150">
    <property type="entry name" value="Vaccinia Virus protein VP39"/>
    <property type="match status" value="1"/>
</dbReference>
<protein>
    <recommendedName>
        <fullName evidence="2">R3H domain-containing protein</fullName>
    </recommendedName>
</protein>
<sequence>MMNSLTDDVHPFANREKLPSNAPRTGLRPPPMPARQYGIDLKHAEQITRRLLLAPTTLPTYTALPSVPNLSPAQHRFLYEDGFASLPPSLDPASRGKQKKGKDAYGVPHARASKKRFQVANLVAAVCALIPTPDASNSKSRRRKGMPRLLDLCGGCGHVGLPLAALFPHCRVIVVDTNQIALGIAARRAAEAGLSNLDTLERNIEQLQGVPFDVAVALHACGGASDTVLAAAAGAGAAVVVAPCCVGGVVAKKGSVTGRASGAVVRDPASAEGAAIDWDVARSSLFRGLLAEAEYPRLARAADFGEQLLERDGWRRVAKSLVEQDRALWMGEMGYGVRVVKMRPLDCTPKNDMLVAWPRKTLGEEDSGFGSDVGWDLDIDANMFLADVRDENVMKGLGMAEVAEVESILREQVFSEDSTGLHHFPMGLGKRKRKVIHAVAESMGLWHGSIGKGAQRYVSVRRTASWPLFFDYFLGIGGPEIERVCASLVEKIPPACAERRVHMRGNPHHITIIRPPEISHLSNYYKHGKQRLLSKAFESLKHSTMQILGVGRVRGPTKRTKRKSSALPESTVAKGVVVEPALAEAYFVVVEWPAGNALRTELGLPPIDFHITLGFSVKDIHDVRKDRSTLVFNHEANLPLRPF</sequence>
<gene>
    <name evidence="3" type="ORF">CHC_T00007131001</name>
</gene>
<dbReference type="OrthoDB" id="206598at2759"/>
<dbReference type="InterPro" id="IPR054498">
    <property type="entry name" value="2H-SAK"/>
</dbReference>
<proteinExistence type="predicted"/>
<dbReference type="OMA" id="LMEHICE"/>
<dbReference type="KEGG" id="ccp:CHC_T00007131001"/>
<feature type="region of interest" description="Disordered" evidence="1">
    <location>
        <begin position="88"/>
        <end position="108"/>
    </location>
</feature>
<reference evidence="4" key="1">
    <citation type="journal article" date="2013" name="Proc. Natl. Acad. Sci. U.S.A.">
        <title>Genome structure and metabolic features in the red seaweed Chondrus crispus shed light on evolution of the Archaeplastida.</title>
        <authorList>
            <person name="Collen J."/>
            <person name="Porcel B."/>
            <person name="Carre W."/>
            <person name="Ball S.G."/>
            <person name="Chaparro C."/>
            <person name="Tonon T."/>
            <person name="Barbeyron T."/>
            <person name="Michel G."/>
            <person name="Noel B."/>
            <person name="Valentin K."/>
            <person name="Elias M."/>
            <person name="Artiguenave F."/>
            <person name="Arun A."/>
            <person name="Aury J.M."/>
            <person name="Barbosa-Neto J.F."/>
            <person name="Bothwell J.H."/>
            <person name="Bouget F.Y."/>
            <person name="Brillet L."/>
            <person name="Cabello-Hurtado F."/>
            <person name="Capella-Gutierrez S."/>
            <person name="Charrier B."/>
            <person name="Cladiere L."/>
            <person name="Cock J.M."/>
            <person name="Coelho S.M."/>
            <person name="Colleoni C."/>
            <person name="Czjzek M."/>
            <person name="Da Silva C."/>
            <person name="Delage L."/>
            <person name="Denoeud F."/>
            <person name="Deschamps P."/>
            <person name="Dittami S.M."/>
            <person name="Gabaldon T."/>
            <person name="Gachon C.M."/>
            <person name="Groisillier A."/>
            <person name="Herve C."/>
            <person name="Jabbari K."/>
            <person name="Katinka M."/>
            <person name="Kloareg B."/>
            <person name="Kowalczyk N."/>
            <person name="Labadie K."/>
            <person name="Leblanc C."/>
            <person name="Lopez P.J."/>
            <person name="McLachlan D.H."/>
            <person name="Meslet-Cladiere L."/>
            <person name="Moustafa A."/>
            <person name="Nehr Z."/>
            <person name="Nyvall Collen P."/>
            <person name="Panaud O."/>
            <person name="Partensky F."/>
            <person name="Poulain J."/>
            <person name="Rensing S.A."/>
            <person name="Rousvoal S."/>
            <person name="Samson G."/>
            <person name="Symeonidi A."/>
            <person name="Weissenbach J."/>
            <person name="Zambounis A."/>
            <person name="Wincker P."/>
            <person name="Boyen C."/>
        </authorList>
    </citation>
    <scope>NUCLEOTIDE SEQUENCE [LARGE SCALE GENOMIC DNA]</scope>
    <source>
        <strain evidence="4">cv. Stackhouse</strain>
    </source>
</reference>
<evidence type="ECO:0000259" key="2">
    <source>
        <dbReference type="PROSITE" id="PS51061"/>
    </source>
</evidence>
<dbReference type="PANTHER" id="PTHR13369:SF0">
    <property type="entry name" value="GLUTATHIONE S-TRANSFERASE C-TERMINAL DOMAIN-CONTAINING PROTEIN"/>
    <property type="match status" value="1"/>
</dbReference>
<dbReference type="Pfam" id="PF01424">
    <property type="entry name" value="R3H"/>
    <property type="match status" value="1"/>
</dbReference>
<dbReference type="RefSeq" id="XP_005710609.1">
    <property type="nucleotide sequence ID" value="XM_005710552.1"/>
</dbReference>
<dbReference type="Pfam" id="PF22547">
    <property type="entry name" value="2H-SAK"/>
    <property type="match status" value="1"/>
</dbReference>
<keyword evidence="4" id="KW-1185">Reference proteome</keyword>
<dbReference type="STRING" id="2769.R7QSE9"/>
<dbReference type="InterPro" id="IPR001374">
    <property type="entry name" value="R3H_dom"/>
</dbReference>
<feature type="region of interest" description="Disordered" evidence="1">
    <location>
        <begin position="1"/>
        <end position="33"/>
    </location>
</feature>
<accession>R7QSE9</accession>
<feature type="compositionally biased region" description="Basic and acidic residues" evidence="1">
    <location>
        <begin position="7"/>
        <end position="18"/>
    </location>
</feature>
<dbReference type="GO" id="GO:0003676">
    <property type="term" value="F:nucleic acid binding"/>
    <property type="evidence" value="ECO:0007669"/>
    <property type="project" value="UniProtKB-UniRule"/>
</dbReference>
<dbReference type="Gramene" id="CDF40315">
    <property type="protein sequence ID" value="CDF40315"/>
    <property type="gene ID" value="CHC_T00007131001"/>
</dbReference>
<dbReference type="SUPFAM" id="SSF82708">
    <property type="entry name" value="R3H domain"/>
    <property type="match status" value="1"/>
</dbReference>
<evidence type="ECO:0000313" key="3">
    <source>
        <dbReference type="EMBL" id="CDF40315.1"/>
    </source>
</evidence>